<dbReference type="InterPro" id="IPR014001">
    <property type="entry name" value="Helicase_ATP-bd"/>
</dbReference>
<name>A0A835YBQ2_9CHLO</name>
<evidence type="ECO:0000259" key="13">
    <source>
        <dbReference type="PROSITE" id="PS51192"/>
    </source>
</evidence>
<evidence type="ECO:0000259" key="14">
    <source>
        <dbReference type="PROSITE" id="PS51194"/>
    </source>
</evidence>
<dbReference type="PROSITE" id="PS51192">
    <property type="entry name" value="HELICASE_ATP_BIND_1"/>
    <property type="match status" value="1"/>
</dbReference>
<dbReference type="SUPFAM" id="SSF52540">
    <property type="entry name" value="P-loop containing nucleoside triphosphate hydrolases"/>
    <property type="match status" value="1"/>
</dbReference>
<dbReference type="InterPro" id="IPR004589">
    <property type="entry name" value="DNA_helicase_ATP-dep_RecQ"/>
</dbReference>
<dbReference type="GO" id="GO:0000724">
    <property type="term" value="P:double-strand break repair via homologous recombination"/>
    <property type="evidence" value="ECO:0007669"/>
    <property type="project" value="TreeGrafter"/>
</dbReference>
<feature type="domain" description="Helicase C-terminal" evidence="14">
    <location>
        <begin position="419"/>
        <end position="569"/>
    </location>
</feature>
<feature type="compositionally biased region" description="Gly residues" evidence="12">
    <location>
        <begin position="745"/>
        <end position="760"/>
    </location>
</feature>
<sequence length="890" mass="93172">MAPKHPLLRKVAQLGHDEEVLDKAFTQLCSQRGCRPADIKAEEHEVNNLLDIVFGADDGGAEDENGSEDGGSGDSDEGSSASGEESGSEESEAEDDDKDWEQLPDEGEAANSDDDFVQIVPQPRVPPPKHAAGQAARPRGQGAAQAPLPPAYPAPGAGGGRAGPPPVWDEPASAEERRRVLQGAPNALLELANEHVFGNKSFRPNQLDVIRAALEGKDVFVLMPTGGGKSLCYQLPAVVSKGITVVVCPLLSLMQDQVRALCSLPRGGVPATFLSSQQTGDEVVAVLRELRKPAPTCKLLYLTPEGLVKGNRIKELLGALHARGRLARFVIDEAHCVSSWGHDFRPDYAQLGFLKTRFPGVPIMALTATATEPVKQDILRKLAIERSAQVFKTSFHRANLSFLVYDKPVGKTKRGKPADLEMLVAHIRHKGSTTCGIVYCLSRDDCEEVAGYLNQNDIKAAHYHAGMTPKQRTQVQNRWRDGEVSVCVATIAFGMGIDKADVRYVIHFSLSKSLEGYFQEAGRAGRDGQPSECVIYSAPKKDANRLSFMINQGSKANRDTAMSQLREMVDFCNSRRRCRHEYLLSYFADHSHSGGCDPSREQVCDNCAQKGNRSWSRVENDVETAPPRRPPWLLVEPDSDDEEGDGGYSYEDAPLRGRGGGRGRGKGRGGKENRAGKDEAGGGGRKRPAGPPPGAPAGFQTAANLMHQQNQQQPARKKQATGGTKAAPAAAGFQSAATFMGGAGGAGGGAGGGAKAGGKGQPQTGAGSITGAFSRASAGDAGGGGGGAGAGAGAGSSAAAPRRPNPFARTAGGAGAGLLGGSGATVRPAGSAAAASTGAAGKPVVSARAAAMQAASSQVVRQQQAAQRQEEAAVMAGRAREWSGGAIQID</sequence>
<dbReference type="GO" id="GO:0005524">
    <property type="term" value="F:ATP binding"/>
    <property type="evidence" value="ECO:0007669"/>
    <property type="project" value="UniProtKB-KW"/>
</dbReference>
<dbReference type="Pfam" id="PF00270">
    <property type="entry name" value="DEAD"/>
    <property type="match status" value="1"/>
</dbReference>
<feature type="compositionally biased region" description="Acidic residues" evidence="12">
    <location>
        <begin position="86"/>
        <end position="116"/>
    </location>
</feature>
<dbReference type="Proteomes" id="UP000612055">
    <property type="component" value="Unassembled WGS sequence"/>
</dbReference>
<evidence type="ECO:0000256" key="2">
    <source>
        <dbReference type="ARBA" id="ARBA00005446"/>
    </source>
</evidence>
<dbReference type="CDD" id="cd17920">
    <property type="entry name" value="DEXHc_RecQ"/>
    <property type="match status" value="1"/>
</dbReference>
<dbReference type="GO" id="GO:0005694">
    <property type="term" value="C:chromosome"/>
    <property type="evidence" value="ECO:0007669"/>
    <property type="project" value="TreeGrafter"/>
</dbReference>
<reference evidence="15" key="1">
    <citation type="journal article" date="2020" name="bioRxiv">
        <title>Comparative genomics of Chlamydomonas.</title>
        <authorList>
            <person name="Craig R.J."/>
            <person name="Hasan A.R."/>
            <person name="Ness R.W."/>
            <person name="Keightley P.D."/>
        </authorList>
    </citation>
    <scope>NUCLEOTIDE SEQUENCE</scope>
    <source>
        <strain evidence="15">CCAP 11/70</strain>
    </source>
</reference>
<comment type="similarity">
    <text evidence="2 11">Belongs to the helicase family. RecQ subfamily.</text>
</comment>
<feature type="compositionally biased region" description="Basic and acidic residues" evidence="12">
    <location>
        <begin position="669"/>
        <end position="680"/>
    </location>
</feature>
<feature type="region of interest" description="Disordered" evidence="12">
    <location>
        <begin position="614"/>
        <end position="727"/>
    </location>
</feature>
<dbReference type="Pfam" id="PF16124">
    <property type="entry name" value="RecQ_Zn_bind"/>
    <property type="match status" value="1"/>
</dbReference>
<keyword evidence="3 11" id="KW-0547">Nucleotide-binding</keyword>
<evidence type="ECO:0000256" key="8">
    <source>
        <dbReference type="ARBA" id="ARBA00023235"/>
    </source>
</evidence>
<dbReference type="AlphaFoldDB" id="A0A835YBQ2"/>
<evidence type="ECO:0000256" key="6">
    <source>
        <dbReference type="ARBA" id="ARBA00022840"/>
    </source>
</evidence>
<keyword evidence="8" id="KW-0413">Isomerase</keyword>
<dbReference type="InterPro" id="IPR002464">
    <property type="entry name" value="DNA/RNA_helicase_DEAH_CS"/>
</dbReference>
<dbReference type="SMART" id="SM00487">
    <property type="entry name" value="DEXDc"/>
    <property type="match status" value="1"/>
</dbReference>
<dbReference type="InterPro" id="IPR027417">
    <property type="entry name" value="P-loop_NTPase"/>
</dbReference>
<dbReference type="EMBL" id="JAEHOE010000005">
    <property type="protein sequence ID" value="KAG2499997.1"/>
    <property type="molecule type" value="Genomic_DNA"/>
</dbReference>
<evidence type="ECO:0000256" key="3">
    <source>
        <dbReference type="ARBA" id="ARBA00022741"/>
    </source>
</evidence>
<keyword evidence="16" id="KW-1185">Reference proteome</keyword>
<evidence type="ECO:0000313" key="16">
    <source>
        <dbReference type="Proteomes" id="UP000612055"/>
    </source>
</evidence>
<dbReference type="PROSITE" id="PS00690">
    <property type="entry name" value="DEAH_ATP_HELICASE"/>
    <property type="match status" value="1"/>
</dbReference>
<dbReference type="FunFam" id="3.40.50.300:FF:000296">
    <property type="entry name" value="ATP-dependent DNA helicase RecQ"/>
    <property type="match status" value="1"/>
</dbReference>
<comment type="catalytic activity">
    <reaction evidence="10 11">
        <text>Couples ATP hydrolysis with the unwinding of duplex DNA by translocating in the 3'-5' direction.</text>
        <dbReference type="EC" id="5.6.2.4"/>
    </reaction>
</comment>
<dbReference type="GO" id="GO:0016787">
    <property type="term" value="F:hydrolase activity"/>
    <property type="evidence" value="ECO:0007669"/>
    <property type="project" value="UniProtKB-KW"/>
</dbReference>
<comment type="catalytic activity">
    <reaction evidence="11">
        <text>ATP + H2O = ADP + phosphate + H(+)</text>
        <dbReference type="Rhea" id="RHEA:13065"/>
        <dbReference type="ChEBI" id="CHEBI:15377"/>
        <dbReference type="ChEBI" id="CHEBI:15378"/>
        <dbReference type="ChEBI" id="CHEBI:30616"/>
        <dbReference type="ChEBI" id="CHEBI:43474"/>
        <dbReference type="ChEBI" id="CHEBI:456216"/>
    </reaction>
</comment>
<keyword evidence="5 11" id="KW-0347">Helicase</keyword>
<feature type="compositionally biased region" description="Low complexity" evidence="12">
    <location>
        <begin position="131"/>
        <end position="146"/>
    </location>
</feature>
<dbReference type="InterPro" id="IPR011545">
    <property type="entry name" value="DEAD/DEAH_box_helicase_dom"/>
</dbReference>
<dbReference type="Pfam" id="PF00271">
    <property type="entry name" value="Helicase_C"/>
    <property type="match status" value="1"/>
</dbReference>
<feature type="compositionally biased region" description="Gly residues" evidence="12">
    <location>
        <begin position="780"/>
        <end position="794"/>
    </location>
</feature>
<dbReference type="InterPro" id="IPR001650">
    <property type="entry name" value="Helicase_C-like"/>
</dbReference>
<evidence type="ECO:0000256" key="7">
    <source>
        <dbReference type="ARBA" id="ARBA00023125"/>
    </source>
</evidence>
<dbReference type="OrthoDB" id="10261556at2759"/>
<organism evidence="15 16">
    <name type="scientific">Edaphochlamys debaryana</name>
    <dbReference type="NCBI Taxonomy" id="47281"/>
    <lineage>
        <taxon>Eukaryota</taxon>
        <taxon>Viridiplantae</taxon>
        <taxon>Chlorophyta</taxon>
        <taxon>core chlorophytes</taxon>
        <taxon>Chlorophyceae</taxon>
        <taxon>CS clade</taxon>
        <taxon>Chlamydomonadales</taxon>
        <taxon>Chlamydomonadales incertae sedis</taxon>
        <taxon>Edaphochlamys</taxon>
    </lineage>
</organism>
<accession>A0A835YBQ2</accession>
<proteinExistence type="inferred from homology"/>
<feature type="domain" description="Helicase ATP-binding" evidence="13">
    <location>
        <begin position="210"/>
        <end position="388"/>
    </location>
</feature>
<dbReference type="PROSITE" id="PS51194">
    <property type="entry name" value="HELICASE_CTER"/>
    <property type="match status" value="1"/>
</dbReference>
<keyword evidence="7" id="KW-0238">DNA-binding</keyword>
<evidence type="ECO:0000313" key="15">
    <source>
        <dbReference type="EMBL" id="KAG2499997.1"/>
    </source>
</evidence>
<dbReference type="GO" id="GO:0009378">
    <property type="term" value="F:four-way junction helicase activity"/>
    <property type="evidence" value="ECO:0007669"/>
    <property type="project" value="TreeGrafter"/>
</dbReference>
<dbReference type="PANTHER" id="PTHR13710">
    <property type="entry name" value="DNA HELICASE RECQ FAMILY MEMBER"/>
    <property type="match status" value="1"/>
</dbReference>
<evidence type="ECO:0000256" key="11">
    <source>
        <dbReference type="RuleBase" id="RU364117"/>
    </source>
</evidence>
<evidence type="ECO:0000256" key="12">
    <source>
        <dbReference type="SAM" id="MobiDB-lite"/>
    </source>
</evidence>
<dbReference type="NCBIfam" id="TIGR00614">
    <property type="entry name" value="recQ_fam"/>
    <property type="match status" value="1"/>
</dbReference>
<evidence type="ECO:0000256" key="5">
    <source>
        <dbReference type="ARBA" id="ARBA00022806"/>
    </source>
</evidence>
<comment type="caution">
    <text evidence="15">The sequence shown here is derived from an EMBL/GenBank/DDBJ whole genome shotgun (WGS) entry which is preliminary data.</text>
</comment>
<feature type="compositionally biased region" description="Basic residues" evidence="12">
    <location>
        <begin position="659"/>
        <end position="668"/>
    </location>
</feature>
<keyword evidence="4 11" id="KW-0378">Hydrolase</keyword>
<protein>
    <recommendedName>
        <fullName evidence="11">ATP-dependent DNA helicase</fullName>
        <ecNumber evidence="11">5.6.2.4</ecNumber>
    </recommendedName>
</protein>
<dbReference type="GO" id="GO:0043138">
    <property type="term" value="F:3'-5' DNA helicase activity"/>
    <property type="evidence" value="ECO:0007669"/>
    <property type="project" value="UniProtKB-EC"/>
</dbReference>
<dbReference type="CDD" id="cd18794">
    <property type="entry name" value="SF2_C_RecQ"/>
    <property type="match status" value="1"/>
</dbReference>
<dbReference type="GO" id="GO:0005634">
    <property type="term" value="C:nucleus"/>
    <property type="evidence" value="ECO:0007669"/>
    <property type="project" value="UniProtKB-SubCell"/>
</dbReference>
<dbReference type="SMART" id="SM00490">
    <property type="entry name" value="HELICc"/>
    <property type="match status" value="1"/>
</dbReference>
<dbReference type="PANTHER" id="PTHR13710:SF153">
    <property type="entry name" value="RECQ-LIKE DNA HELICASE BLM"/>
    <property type="match status" value="1"/>
</dbReference>
<evidence type="ECO:0000256" key="9">
    <source>
        <dbReference type="ARBA" id="ARBA00023242"/>
    </source>
</evidence>
<dbReference type="EC" id="5.6.2.4" evidence="11"/>
<keyword evidence="6 11" id="KW-0067">ATP-binding</keyword>
<evidence type="ECO:0000256" key="1">
    <source>
        <dbReference type="ARBA" id="ARBA00004123"/>
    </source>
</evidence>
<dbReference type="InterPro" id="IPR032284">
    <property type="entry name" value="RecQ_Zn-bd"/>
</dbReference>
<evidence type="ECO:0000256" key="10">
    <source>
        <dbReference type="ARBA" id="ARBA00034617"/>
    </source>
</evidence>
<feature type="region of interest" description="Disordered" evidence="12">
    <location>
        <begin position="745"/>
        <end position="813"/>
    </location>
</feature>
<dbReference type="FunFam" id="3.40.50.300:FF:001456">
    <property type="entry name" value="ATP-dependent DNA helicase"/>
    <property type="match status" value="1"/>
</dbReference>
<comment type="subcellular location">
    <subcellularLocation>
        <location evidence="1 11">Nucleus</location>
    </subcellularLocation>
</comment>
<evidence type="ECO:0000256" key="4">
    <source>
        <dbReference type="ARBA" id="ARBA00022801"/>
    </source>
</evidence>
<feature type="region of interest" description="Disordered" evidence="12">
    <location>
        <begin position="52"/>
        <end position="177"/>
    </location>
</feature>
<gene>
    <name evidence="15" type="ORF">HYH03_002279</name>
</gene>
<keyword evidence="9 11" id="KW-0539">Nucleus</keyword>
<dbReference type="GO" id="GO:0003677">
    <property type="term" value="F:DNA binding"/>
    <property type="evidence" value="ECO:0007669"/>
    <property type="project" value="UniProtKB-KW"/>
</dbReference>
<dbReference type="GO" id="GO:0005737">
    <property type="term" value="C:cytoplasm"/>
    <property type="evidence" value="ECO:0007669"/>
    <property type="project" value="TreeGrafter"/>
</dbReference>
<dbReference type="Gene3D" id="3.40.50.300">
    <property type="entry name" value="P-loop containing nucleotide triphosphate hydrolases"/>
    <property type="match status" value="2"/>
</dbReference>